<dbReference type="AlphaFoldDB" id="G8BY87"/>
<dbReference type="Proteomes" id="UP000005666">
    <property type="component" value="Chromosome 10"/>
</dbReference>
<sequence>MRASEMGTKNLDPQDIVNIELLDFDKKNREINDFTNRLSSGNNPADSKYITTCIDYFINVGCLVMDIMHFCYHIENTDKYIVDKVIQKSLQNSRKMFQAVLDVKEARLLELNNKYDEKYVLEQNEQGIVRDTSRLSDYRKIFDKKLITTIQREVEIIMGYCNVLFEKENDKKVRCQLILTNILTGLINANVFLQKIPIKSEIMNDTQLELRLNIFVTDIVRSWSSQVVVFNQFVFDELCQNQNIIREYCAEQKVEITTETLLKNVAEFNIFRKWLGVNVWGSKA</sequence>
<reference evidence="1 2" key="1">
    <citation type="journal article" date="2011" name="Proc. Natl. Acad. Sci. U.S.A.">
        <title>Evolutionary erosion of yeast sex chromosomes by mating-type switching accidents.</title>
        <authorList>
            <person name="Gordon J.L."/>
            <person name="Armisen D."/>
            <person name="Proux-Wera E."/>
            <person name="Oheigeartaigh S.S."/>
            <person name="Byrne K.P."/>
            <person name="Wolfe K.H."/>
        </authorList>
    </citation>
    <scope>NUCLEOTIDE SEQUENCE [LARGE SCALE GENOMIC DNA]</scope>
    <source>
        <strain evidence="2">ATCC 24235 / CBS 4417 / NBRC 1672 / NRRL Y-8282 / UCD 70-5</strain>
    </source>
</reference>
<keyword evidence="2" id="KW-1185">Reference proteome</keyword>
<dbReference type="KEGG" id="tpf:TPHA_0J03190"/>
<dbReference type="EMBL" id="HE612865">
    <property type="protein sequence ID" value="CCE65138.1"/>
    <property type="molecule type" value="Genomic_DNA"/>
</dbReference>
<dbReference type="HOGENOM" id="CLU_980652_0_0_1"/>
<proteinExistence type="predicted"/>
<dbReference type="GeneID" id="11532954"/>
<name>G8BY87_TETPH</name>
<protein>
    <submittedName>
        <fullName evidence="1">Uncharacterized protein</fullName>
    </submittedName>
</protein>
<evidence type="ECO:0000313" key="1">
    <source>
        <dbReference type="EMBL" id="CCE65138.1"/>
    </source>
</evidence>
<accession>G8BY87</accession>
<evidence type="ECO:0000313" key="2">
    <source>
        <dbReference type="Proteomes" id="UP000005666"/>
    </source>
</evidence>
<organism evidence="1 2">
    <name type="scientific">Tetrapisispora phaffii (strain ATCC 24235 / CBS 4417 / NBRC 1672 / NRRL Y-8282 / UCD 70-5)</name>
    <name type="common">Yeast</name>
    <name type="synonym">Fabospora phaffii</name>
    <dbReference type="NCBI Taxonomy" id="1071381"/>
    <lineage>
        <taxon>Eukaryota</taxon>
        <taxon>Fungi</taxon>
        <taxon>Dikarya</taxon>
        <taxon>Ascomycota</taxon>
        <taxon>Saccharomycotina</taxon>
        <taxon>Saccharomycetes</taxon>
        <taxon>Saccharomycetales</taxon>
        <taxon>Saccharomycetaceae</taxon>
        <taxon>Tetrapisispora</taxon>
    </lineage>
</organism>
<dbReference type="RefSeq" id="XP_003687572.1">
    <property type="nucleotide sequence ID" value="XM_003687524.1"/>
</dbReference>
<gene>
    <name evidence="1" type="primary">TPHA0J03190</name>
    <name evidence="1" type="ordered locus">TPHA_0J03190</name>
</gene>